<dbReference type="EMBL" id="CP006986">
    <property type="protein sequence ID" value="AIC25730.1"/>
    <property type="molecule type" value="Genomic_DNA"/>
</dbReference>
<protein>
    <submittedName>
        <fullName evidence="1">Uncharacterized protein</fullName>
    </submittedName>
</protein>
<proteinExistence type="predicted"/>
<evidence type="ECO:0000313" key="2">
    <source>
        <dbReference type="Proteomes" id="UP000027180"/>
    </source>
</evidence>
<dbReference type="Proteomes" id="UP000027180">
    <property type="component" value="Chromosome"/>
</dbReference>
<dbReference type="AlphaFoldDB" id="A0A060I1E9"/>
<dbReference type="KEGG" id="rei:IE4771_CH00569"/>
<accession>A0A060I1E9</accession>
<sequence>MDGGGRADPISHGQMHAAEELRSVRPLLGEEGFWLVSRICGEGYSLGEVVRPGSSKRAKLKAARDLRQYLDLRCELWHLSARS</sequence>
<name>A0A060I1E9_RHIET</name>
<reference evidence="1 2" key="1">
    <citation type="submission" date="2013-12" db="EMBL/GenBank/DDBJ databases">
        <title>Complete genome sequence of Rhizobium etli bv. mimosae IE4771.</title>
        <authorList>
            <person name="Bustos P."/>
            <person name="Santamaria R.I."/>
            <person name="Lozano L."/>
            <person name="Ormeno-Orrillo E."/>
            <person name="Rogel M.A."/>
            <person name="Romero D."/>
            <person name="Cevallos M.A."/>
            <person name="Martinez-Romero E."/>
            <person name="Gonzalez V."/>
        </authorList>
    </citation>
    <scope>NUCLEOTIDE SEQUENCE [LARGE SCALE GENOMIC DNA]</scope>
    <source>
        <strain evidence="1 2">IE4771</strain>
    </source>
</reference>
<organism evidence="1 2">
    <name type="scientific">Rhizobium etli bv. mimosae str. IE4771</name>
    <dbReference type="NCBI Taxonomy" id="1432050"/>
    <lineage>
        <taxon>Bacteria</taxon>
        <taxon>Pseudomonadati</taxon>
        <taxon>Pseudomonadota</taxon>
        <taxon>Alphaproteobacteria</taxon>
        <taxon>Hyphomicrobiales</taxon>
        <taxon>Rhizobiaceae</taxon>
        <taxon>Rhizobium/Agrobacterium group</taxon>
        <taxon>Rhizobium</taxon>
    </lineage>
</organism>
<gene>
    <name evidence="1" type="ORF">IE4771_CH00569</name>
</gene>
<evidence type="ECO:0000313" key="1">
    <source>
        <dbReference type="EMBL" id="AIC25730.1"/>
    </source>
</evidence>
<dbReference type="HOGENOM" id="CLU_2540180_0_0_5"/>